<dbReference type="Gene3D" id="3.30.465.10">
    <property type="match status" value="1"/>
</dbReference>
<feature type="domain" description="Berberine/berberine-like" evidence="1">
    <location>
        <begin position="82"/>
        <end position="133"/>
    </location>
</feature>
<keyword evidence="3" id="KW-1185">Reference proteome</keyword>
<evidence type="ECO:0000313" key="3">
    <source>
        <dbReference type="Proteomes" id="UP001602123"/>
    </source>
</evidence>
<gene>
    <name evidence="2" type="ORF">ACFYZM_12560</name>
</gene>
<comment type="caution">
    <text evidence="2">The sequence shown here is derived from an EMBL/GenBank/DDBJ whole genome shotgun (WGS) entry which is preliminary data.</text>
</comment>
<organism evidence="2 3">
    <name type="scientific">Streptomyces nondiastaticus</name>
    <dbReference type="NCBI Taxonomy" id="3154512"/>
    <lineage>
        <taxon>Bacteria</taxon>
        <taxon>Bacillati</taxon>
        <taxon>Actinomycetota</taxon>
        <taxon>Actinomycetes</taxon>
        <taxon>Kitasatosporales</taxon>
        <taxon>Streptomycetaceae</taxon>
        <taxon>Streptomyces</taxon>
    </lineage>
</organism>
<evidence type="ECO:0000313" key="2">
    <source>
        <dbReference type="EMBL" id="MFF4217092.1"/>
    </source>
</evidence>
<dbReference type="RefSeq" id="WP_364892347.1">
    <property type="nucleotide sequence ID" value="NZ_JBFAUC010000001.1"/>
</dbReference>
<protein>
    <submittedName>
        <fullName evidence="2">BBE domain-containing protein</fullName>
    </submittedName>
</protein>
<dbReference type="Gene3D" id="3.40.462.20">
    <property type="match status" value="1"/>
</dbReference>
<sequence length="135" mass="15459">MSQTLLQVDSYGCRINAVAPGATAVPQRDSILKCQYQTYWKERAEDPLHLQYMRDFYADVYAPAGGIPEISDAVHDRGTDGAYVNYPDTDLGVASDTDPAYPRLYYKGNYARLQEVKKYWDPKNHFHHKQSIRLP</sequence>
<reference evidence="2 3" key="1">
    <citation type="submission" date="2024-10" db="EMBL/GenBank/DDBJ databases">
        <title>The Natural Products Discovery Center: Release of the First 8490 Sequenced Strains for Exploring Actinobacteria Biosynthetic Diversity.</title>
        <authorList>
            <person name="Kalkreuter E."/>
            <person name="Kautsar S.A."/>
            <person name="Yang D."/>
            <person name="Bader C.D."/>
            <person name="Teijaro C.N."/>
            <person name="Fluegel L."/>
            <person name="Davis C.M."/>
            <person name="Simpson J.R."/>
            <person name="Lauterbach L."/>
            <person name="Steele A.D."/>
            <person name="Gui C."/>
            <person name="Meng S."/>
            <person name="Li G."/>
            <person name="Viehrig K."/>
            <person name="Ye F."/>
            <person name="Su P."/>
            <person name="Kiefer A.F."/>
            <person name="Nichols A."/>
            <person name="Cepeda A.J."/>
            <person name="Yan W."/>
            <person name="Fan B."/>
            <person name="Jiang Y."/>
            <person name="Adhikari A."/>
            <person name="Zheng C.-J."/>
            <person name="Schuster L."/>
            <person name="Cowan T.M."/>
            <person name="Smanski M.J."/>
            <person name="Chevrette M.G."/>
            <person name="De Carvalho L.P.S."/>
            <person name="Shen B."/>
        </authorList>
    </citation>
    <scope>NUCLEOTIDE SEQUENCE [LARGE SCALE GENOMIC DNA]</scope>
    <source>
        <strain evidence="2 3">NPDC001650</strain>
    </source>
</reference>
<proteinExistence type="predicted"/>
<accession>A0ABW6U137</accession>
<dbReference type="PANTHER" id="PTHR32448">
    <property type="entry name" value="OS08G0158400 PROTEIN"/>
    <property type="match status" value="1"/>
</dbReference>
<dbReference type="Proteomes" id="UP001602123">
    <property type="component" value="Unassembled WGS sequence"/>
</dbReference>
<evidence type="ECO:0000259" key="1">
    <source>
        <dbReference type="Pfam" id="PF08031"/>
    </source>
</evidence>
<dbReference type="EMBL" id="JBIAUT010000003">
    <property type="protein sequence ID" value="MFF4217092.1"/>
    <property type="molecule type" value="Genomic_DNA"/>
</dbReference>
<name>A0ABW6U137_9ACTN</name>
<dbReference type="Pfam" id="PF08031">
    <property type="entry name" value="BBE"/>
    <property type="match status" value="1"/>
</dbReference>
<dbReference type="InterPro" id="IPR016169">
    <property type="entry name" value="FAD-bd_PCMH_sub2"/>
</dbReference>
<dbReference type="InterPro" id="IPR012951">
    <property type="entry name" value="BBE"/>
</dbReference>